<name>A0ABV9F2V4_9SPHN</name>
<evidence type="ECO:0000256" key="1">
    <source>
        <dbReference type="SAM" id="MobiDB-lite"/>
    </source>
</evidence>
<feature type="compositionally biased region" description="Basic and acidic residues" evidence="1">
    <location>
        <begin position="16"/>
        <end position="40"/>
    </location>
</feature>
<reference evidence="3" key="1">
    <citation type="journal article" date="2019" name="Int. J. Syst. Evol. Microbiol.">
        <title>The Global Catalogue of Microorganisms (GCM) 10K type strain sequencing project: providing services to taxonomists for standard genome sequencing and annotation.</title>
        <authorList>
            <consortium name="The Broad Institute Genomics Platform"/>
            <consortium name="The Broad Institute Genome Sequencing Center for Infectious Disease"/>
            <person name="Wu L."/>
            <person name="Ma J."/>
        </authorList>
    </citation>
    <scope>NUCLEOTIDE SEQUENCE [LARGE SCALE GENOMIC DNA]</scope>
    <source>
        <strain evidence="3">NBRC 103632</strain>
    </source>
</reference>
<dbReference type="RefSeq" id="WP_380805768.1">
    <property type="nucleotide sequence ID" value="NZ_JBHSFZ010000036.1"/>
</dbReference>
<organism evidence="2 3">
    <name type="scientific">Sphingobium tyrosinilyticum</name>
    <dbReference type="NCBI Taxonomy" id="2715436"/>
    <lineage>
        <taxon>Bacteria</taxon>
        <taxon>Pseudomonadati</taxon>
        <taxon>Pseudomonadota</taxon>
        <taxon>Alphaproteobacteria</taxon>
        <taxon>Sphingomonadales</taxon>
        <taxon>Sphingomonadaceae</taxon>
        <taxon>Sphingobium</taxon>
    </lineage>
</organism>
<evidence type="ECO:0000313" key="3">
    <source>
        <dbReference type="Proteomes" id="UP001595957"/>
    </source>
</evidence>
<protein>
    <submittedName>
        <fullName evidence="2">Uncharacterized protein</fullName>
    </submittedName>
</protein>
<evidence type="ECO:0000313" key="2">
    <source>
        <dbReference type="EMBL" id="MFC4595504.1"/>
    </source>
</evidence>
<proteinExistence type="predicted"/>
<gene>
    <name evidence="2" type="ORF">ACFO3E_15090</name>
</gene>
<feature type="region of interest" description="Disordered" evidence="1">
    <location>
        <begin position="1"/>
        <end position="40"/>
    </location>
</feature>
<comment type="caution">
    <text evidence="2">The sequence shown here is derived from an EMBL/GenBank/DDBJ whole genome shotgun (WGS) entry which is preliminary data.</text>
</comment>
<dbReference type="Proteomes" id="UP001595957">
    <property type="component" value="Unassembled WGS sequence"/>
</dbReference>
<keyword evidence="3" id="KW-1185">Reference proteome</keyword>
<accession>A0ABV9F2V4</accession>
<dbReference type="EMBL" id="JBHSFZ010000036">
    <property type="protein sequence ID" value="MFC4595504.1"/>
    <property type="molecule type" value="Genomic_DNA"/>
</dbReference>
<sequence>MVPDPKDAEVQQSQQDEEKRDMEDAQEDAAEKREQEGGYQ</sequence>